<dbReference type="Proteomes" id="UP000188318">
    <property type="component" value="Unassembled WGS sequence"/>
</dbReference>
<evidence type="ECO:0000313" key="1">
    <source>
        <dbReference type="EMBL" id="OOF96448.1"/>
    </source>
</evidence>
<name>A0A1R3RPP8_ASPC5</name>
<reference evidence="2" key="1">
    <citation type="journal article" date="2017" name="Genome Biol.">
        <title>Comparative genomics reveals high biological diversity and specific adaptations in the industrially and medically important fungal genus Aspergillus.</title>
        <authorList>
            <person name="de Vries R.P."/>
            <person name="Riley R."/>
            <person name="Wiebenga A."/>
            <person name="Aguilar-Osorio G."/>
            <person name="Amillis S."/>
            <person name="Uchima C.A."/>
            <person name="Anderluh G."/>
            <person name="Asadollahi M."/>
            <person name="Askin M."/>
            <person name="Barry K."/>
            <person name="Battaglia E."/>
            <person name="Bayram O."/>
            <person name="Benocci T."/>
            <person name="Braus-Stromeyer S.A."/>
            <person name="Caldana C."/>
            <person name="Canovas D."/>
            <person name="Cerqueira G.C."/>
            <person name="Chen F."/>
            <person name="Chen W."/>
            <person name="Choi C."/>
            <person name="Clum A."/>
            <person name="Dos Santos R.A."/>
            <person name="Damasio A.R."/>
            <person name="Diallinas G."/>
            <person name="Emri T."/>
            <person name="Fekete E."/>
            <person name="Flipphi M."/>
            <person name="Freyberg S."/>
            <person name="Gallo A."/>
            <person name="Gournas C."/>
            <person name="Habgood R."/>
            <person name="Hainaut M."/>
            <person name="Harispe M.L."/>
            <person name="Henrissat B."/>
            <person name="Hilden K.S."/>
            <person name="Hope R."/>
            <person name="Hossain A."/>
            <person name="Karabika E."/>
            <person name="Karaffa L."/>
            <person name="Karanyi Z."/>
            <person name="Krasevec N."/>
            <person name="Kuo A."/>
            <person name="Kusch H."/>
            <person name="LaButti K."/>
            <person name="Lagendijk E.L."/>
            <person name="Lapidus A."/>
            <person name="Levasseur A."/>
            <person name="Lindquist E."/>
            <person name="Lipzen A."/>
            <person name="Logrieco A.F."/>
            <person name="MacCabe A."/>
            <person name="Maekelae M.R."/>
            <person name="Malavazi I."/>
            <person name="Melin P."/>
            <person name="Meyer V."/>
            <person name="Mielnichuk N."/>
            <person name="Miskei M."/>
            <person name="Molnar A.P."/>
            <person name="Mule G."/>
            <person name="Ngan C.Y."/>
            <person name="Orejas M."/>
            <person name="Orosz E."/>
            <person name="Ouedraogo J.P."/>
            <person name="Overkamp K.M."/>
            <person name="Park H.-S."/>
            <person name="Perrone G."/>
            <person name="Piumi F."/>
            <person name="Punt P.J."/>
            <person name="Ram A.F."/>
            <person name="Ramon A."/>
            <person name="Rauscher S."/>
            <person name="Record E."/>
            <person name="Riano-Pachon D.M."/>
            <person name="Robert V."/>
            <person name="Roehrig J."/>
            <person name="Ruller R."/>
            <person name="Salamov A."/>
            <person name="Salih N.S."/>
            <person name="Samson R.A."/>
            <person name="Sandor E."/>
            <person name="Sanguinetti M."/>
            <person name="Schuetze T."/>
            <person name="Sepcic K."/>
            <person name="Shelest E."/>
            <person name="Sherlock G."/>
            <person name="Sophianopoulou V."/>
            <person name="Squina F.M."/>
            <person name="Sun H."/>
            <person name="Susca A."/>
            <person name="Todd R.B."/>
            <person name="Tsang A."/>
            <person name="Unkles S.E."/>
            <person name="van de Wiele N."/>
            <person name="van Rossen-Uffink D."/>
            <person name="Oliveira J.V."/>
            <person name="Vesth T.C."/>
            <person name="Visser J."/>
            <person name="Yu J.-H."/>
            <person name="Zhou M."/>
            <person name="Andersen M.R."/>
            <person name="Archer D.B."/>
            <person name="Baker S.E."/>
            <person name="Benoit I."/>
            <person name="Brakhage A.A."/>
            <person name="Braus G.H."/>
            <person name="Fischer R."/>
            <person name="Frisvad J.C."/>
            <person name="Goldman G.H."/>
            <person name="Houbraken J."/>
            <person name="Oakley B."/>
            <person name="Pocsi I."/>
            <person name="Scazzocchio C."/>
            <person name="Seiboth B."/>
            <person name="vanKuyk P.A."/>
            <person name="Wortman J."/>
            <person name="Dyer P.S."/>
            <person name="Grigoriev I.V."/>
        </authorList>
    </citation>
    <scope>NUCLEOTIDE SEQUENCE [LARGE SCALE GENOMIC DNA]</scope>
    <source>
        <strain evidence="2">ITEM 5010</strain>
    </source>
</reference>
<dbReference type="STRING" id="602072.A0A1R3RPP8"/>
<proteinExistence type="predicted"/>
<dbReference type="EMBL" id="KV907498">
    <property type="protein sequence ID" value="OOF96448.1"/>
    <property type="molecule type" value="Genomic_DNA"/>
</dbReference>
<dbReference type="GO" id="GO:0016740">
    <property type="term" value="F:transferase activity"/>
    <property type="evidence" value="ECO:0007669"/>
    <property type="project" value="UniProtKB-KW"/>
</dbReference>
<evidence type="ECO:0000313" key="2">
    <source>
        <dbReference type="Proteomes" id="UP000188318"/>
    </source>
</evidence>
<keyword evidence="2" id="KW-1185">Reference proteome</keyword>
<gene>
    <name evidence="1" type="ORF">ASPCADRAFT_404974</name>
</gene>
<dbReference type="VEuPathDB" id="FungiDB:ASPCADRAFT_404974"/>
<organism evidence="1 2">
    <name type="scientific">Aspergillus carbonarius (strain ITEM 5010)</name>
    <dbReference type="NCBI Taxonomy" id="602072"/>
    <lineage>
        <taxon>Eukaryota</taxon>
        <taxon>Fungi</taxon>
        <taxon>Dikarya</taxon>
        <taxon>Ascomycota</taxon>
        <taxon>Pezizomycotina</taxon>
        <taxon>Eurotiomycetes</taxon>
        <taxon>Eurotiomycetidae</taxon>
        <taxon>Eurotiales</taxon>
        <taxon>Aspergillaceae</taxon>
        <taxon>Aspergillus</taxon>
        <taxon>Aspergillus subgen. Circumdati</taxon>
    </lineage>
</organism>
<sequence>MSRLEPSLMVGEISAAIRKSLEQLSPEKFRAGNRWLQEVQAVNGLLEVAPAFDPDTLYVNDWTKNPFDQGSQKAGVRYVQPGVPRPESARDDAGLVADFFVDAVKDMEREYQLPIAIVWPQMLYMMVPFSYIPGQPGFQLDMPPCGRELTTNW</sequence>
<protein>
    <submittedName>
        <fullName evidence="1">Glycosyltransferase family 1 protein</fullName>
    </submittedName>
</protein>
<dbReference type="AlphaFoldDB" id="A0A1R3RPP8"/>
<keyword evidence="1" id="KW-0808">Transferase</keyword>
<dbReference type="OrthoDB" id="4468720at2759"/>
<accession>A0A1R3RPP8</accession>